<name>A0A4Y7KGP3_PAPSO</name>
<sequence length="134" mass="15709">MLWHQYDISITLLVIKLLGSPDDSSLGFLRSDNARRYVRQLPQYPKQHFSARFSQMSQGAIDLLEKMLVFDPSKRITVEEALCHPYLKSLHDINDEPICARPFNFDFEQPSFTEVNIKELIWRESVKFNPDPTH</sequence>
<dbReference type="Proteomes" id="UP000316621">
    <property type="component" value="Chromosome 7"/>
</dbReference>
<dbReference type="OMA" id="ICARPFN"/>
<evidence type="ECO:0000256" key="1">
    <source>
        <dbReference type="ARBA" id="ARBA00022741"/>
    </source>
</evidence>
<accession>A0A4Y7KGP3</accession>
<proteinExistence type="predicted"/>
<keyword evidence="1" id="KW-0547">Nucleotide-binding</keyword>
<gene>
    <name evidence="3" type="ORF">C5167_034289</name>
</gene>
<dbReference type="Gramene" id="RZC71075">
    <property type="protein sequence ID" value="RZC71075"/>
    <property type="gene ID" value="C5167_034289"/>
</dbReference>
<dbReference type="STRING" id="3469.A0A4Y7KGP3"/>
<evidence type="ECO:0000313" key="4">
    <source>
        <dbReference type="Proteomes" id="UP000316621"/>
    </source>
</evidence>
<evidence type="ECO:0000313" key="3">
    <source>
        <dbReference type="EMBL" id="RZC71075.1"/>
    </source>
</evidence>
<keyword evidence="2" id="KW-0067">ATP-binding</keyword>
<dbReference type="GO" id="GO:0005524">
    <property type="term" value="F:ATP binding"/>
    <property type="evidence" value="ECO:0007669"/>
    <property type="project" value="UniProtKB-KW"/>
</dbReference>
<evidence type="ECO:0008006" key="5">
    <source>
        <dbReference type="Google" id="ProtNLM"/>
    </source>
</evidence>
<dbReference type="PANTHER" id="PTHR24055">
    <property type="entry name" value="MITOGEN-ACTIVATED PROTEIN KINASE"/>
    <property type="match status" value="1"/>
</dbReference>
<dbReference type="Gene3D" id="1.10.510.10">
    <property type="entry name" value="Transferase(Phosphotransferase) domain 1"/>
    <property type="match status" value="1"/>
</dbReference>
<evidence type="ECO:0000256" key="2">
    <source>
        <dbReference type="ARBA" id="ARBA00022840"/>
    </source>
</evidence>
<dbReference type="InterPro" id="IPR011009">
    <property type="entry name" value="Kinase-like_dom_sf"/>
</dbReference>
<dbReference type="EMBL" id="CM010721">
    <property type="protein sequence ID" value="RZC71075.1"/>
    <property type="molecule type" value="Genomic_DNA"/>
</dbReference>
<dbReference type="SUPFAM" id="SSF56112">
    <property type="entry name" value="Protein kinase-like (PK-like)"/>
    <property type="match status" value="1"/>
</dbReference>
<organism evidence="3 4">
    <name type="scientific">Papaver somniferum</name>
    <name type="common">Opium poppy</name>
    <dbReference type="NCBI Taxonomy" id="3469"/>
    <lineage>
        <taxon>Eukaryota</taxon>
        <taxon>Viridiplantae</taxon>
        <taxon>Streptophyta</taxon>
        <taxon>Embryophyta</taxon>
        <taxon>Tracheophyta</taxon>
        <taxon>Spermatophyta</taxon>
        <taxon>Magnoliopsida</taxon>
        <taxon>Ranunculales</taxon>
        <taxon>Papaveraceae</taxon>
        <taxon>Papaveroideae</taxon>
        <taxon>Papaver</taxon>
    </lineage>
</organism>
<reference evidence="3 4" key="1">
    <citation type="journal article" date="2018" name="Science">
        <title>The opium poppy genome and morphinan production.</title>
        <authorList>
            <person name="Guo L."/>
            <person name="Winzer T."/>
            <person name="Yang X."/>
            <person name="Li Y."/>
            <person name="Ning Z."/>
            <person name="He Z."/>
            <person name="Teodor R."/>
            <person name="Lu Y."/>
            <person name="Bowser T.A."/>
            <person name="Graham I.A."/>
            <person name="Ye K."/>
        </authorList>
    </citation>
    <scope>NUCLEOTIDE SEQUENCE [LARGE SCALE GENOMIC DNA]</scope>
    <source>
        <strain evidence="4">cv. HN1</strain>
        <tissue evidence="3">Leaves</tissue>
    </source>
</reference>
<dbReference type="InterPro" id="IPR050117">
    <property type="entry name" value="MAPK"/>
</dbReference>
<dbReference type="Gene3D" id="3.30.200.20">
    <property type="entry name" value="Phosphorylase Kinase, domain 1"/>
    <property type="match status" value="1"/>
</dbReference>
<keyword evidence="4" id="KW-1185">Reference proteome</keyword>
<protein>
    <recommendedName>
        <fullName evidence="5">Protein kinase domain-containing protein</fullName>
    </recommendedName>
</protein>
<dbReference type="AlphaFoldDB" id="A0A4Y7KGP3"/>